<dbReference type="PANTHER" id="PTHR45586:SF1">
    <property type="entry name" value="LIPOPOLYSACCHARIDE ASSEMBLY PROTEIN B"/>
    <property type="match status" value="1"/>
</dbReference>
<dbReference type="EMBL" id="CP093313">
    <property type="protein sequence ID" value="UWZ85598.1"/>
    <property type="molecule type" value="Genomic_DNA"/>
</dbReference>
<proteinExistence type="predicted"/>
<keyword evidence="2 3" id="KW-0802">TPR repeat</keyword>
<dbReference type="Pfam" id="PF13414">
    <property type="entry name" value="TPR_11"/>
    <property type="match status" value="1"/>
</dbReference>
<dbReference type="InterPro" id="IPR019734">
    <property type="entry name" value="TPR_rpt"/>
</dbReference>
<feature type="repeat" description="TPR" evidence="3">
    <location>
        <begin position="385"/>
        <end position="418"/>
    </location>
</feature>
<dbReference type="Proteomes" id="UP001059380">
    <property type="component" value="Chromosome"/>
</dbReference>
<dbReference type="AlphaFoldDB" id="A0A9J7BXB1"/>
<evidence type="ECO:0000313" key="7">
    <source>
        <dbReference type="Proteomes" id="UP001059380"/>
    </source>
</evidence>
<dbReference type="RefSeq" id="WP_260795170.1">
    <property type="nucleotide sequence ID" value="NZ_CP093313.1"/>
</dbReference>
<protein>
    <submittedName>
        <fullName evidence="6">Tetratricopeptide repeat protein</fullName>
    </submittedName>
</protein>
<keyword evidence="7" id="KW-1185">Reference proteome</keyword>
<feature type="repeat" description="TPR" evidence="3">
    <location>
        <begin position="112"/>
        <end position="145"/>
    </location>
</feature>
<organism evidence="6 7">
    <name type="scientific">Occallatibacter riparius</name>
    <dbReference type="NCBI Taxonomy" id="1002689"/>
    <lineage>
        <taxon>Bacteria</taxon>
        <taxon>Pseudomonadati</taxon>
        <taxon>Acidobacteriota</taxon>
        <taxon>Terriglobia</taxon>
        <taxon>Terriglobales</taxon>
        <taxon>Acidobacteriaceae</taxon>
        <taxon>Occallatibacter</taxon>
    </lineage>
</organism>
<sequence length="537" mass="57995">MSSLCSPGMKCLLLAACLGFAGTAHAVCNGPQAMVAKMRAQPNVANAAALGNWYASHEQFPCAIETFRAGLKTDAGSGQLHYLLGLALVASKQPGQALPELEKSAELAPAQLKPHLLLASLYEDAGKPEDAEREWRKAIAIDPKSEEALEGITGILMQRQDYAGVIQVLQGAPRTENLSIALARAFGLLNYPDQAEKVLNEALKEHPGSLSLQKAMLVVLVRQRNYEGAIRLAKQMSDSHPEDVDAELEYFRLLVLQNHVDEAVALGPKLLAARPKDPEVLFLNGLARRAAGDNAQSKTYLEQAVALQPDSMKSHYELGNTLVLLREWAEAKTELEKAIAMGASDPEVHFALAKALRGVGETDRATEETKKFQQIKKDQETQLEAAESVAQGDTALDAGKASEAVAHYKEALEQQPDNANYHYKLAIALSQSGEGAGERQELEKAIALDARLPGAQNALGVLLSQTGDADEAVKHFQQAVQGAPGWPEAWINLAAELAVTRRFREAKQAVAKALELDPKNQQARELSDQLARDPAAQ</sequence>
<accession>A0A9J7BXB1</accession>
<dbReference type="PROSITE" id="PS50005">
    <property type="entry name" value="TPR"/>
    <property type="match status" value="4"/>
</dbReference>
<feature type="repeat" description="TPR" evidence="3">
    <location>
        <begin position="453"/>
        <end position="486"/>
    </location>
</feature>
<evidence type="ECO:0000256" key="1">
    <source>
        <dbReference type="ARBA" id="ARBA00022737"/>
    </source>
</evidence>
<name>A0A9J7BXB1_9BACT</name>
<dbReference type="InterPro" id="IPR011990">
    <property type="entry name" value="TPR-like_helical_dom_sf"/>
</dbReference>
<feature type="chain" id="PRO_5039920871" evidence="5">
    <location>
        <begin position="27"/>
        <end position="537"/>
    </location>
</feature>
<gene>
    <name evidence="6" type="ORF">MOP44_06550</name>
</gene>
<evidence type="ECO:0000256" key="2">
    <source>
        <dbReference type="ARBA" id="ARBA00022803"/>
    </source>
</evidence>
<keyword evidence="1" id="KW-0677">Repeat</keyword>
<dbReference type="SUPFAM" id="SSF48452">
    <property type="entry name" value="TPR-like"/>
    <property type="match status" value="2"/>
</dbReference>
<evidence type="ECO:0000256" key="4">
    <source>
        <dbReference type="SAM" id="MobiDB-lite"/>
    </source>
</evidence>
<dbReference type="SMART" id="SM00028">
    <property type="entry name" value="TPR"/>
    <property type="match status" value="9"/>
</dbReference>
<dbReference type="Gene3D" id="1.25.40.10">
    <property type="entry name" value="Tetratricopeptide repeat domain"/>
    <property type="match status" value="5"/>
</dbReference>
<dbReference type="InterPro" id="IPR051012">
    <property type="entry name" value="CellSynth/LPSAsmb/PSIAsmb"/>
</dbReference>
<feature type="signal peptide" evidence="5">
    <location>
        <begin position="1"/>
        <end position="26"/>
    </location>
</feature>
<keyword evidence="5" id="KW-0732">Signal</keyword>
<dbReference type="KEGG" id="orp:MOP44_06550"/>
<evidence type="ECO:0000256" key="3">
    <source>
        <dbReference type="PROSITE-ProRule" id="PRU00339"/>
    </source>
</evidence>
<dbReference type="Pfam" id="PF14559">
    <property type="entry name" value="TPR_19"/>
    <property type="match status" value="4"/>
</dbReference>
<dbReference type="PANTHER" id="PTHR45586">
    <property type="entry name" value="TPR REPEAT-CONTAINING PROTEIN PA4667"/>
    <property type="match status" value="1"/>
</dbReference>
<evidence type="ECO:0000313" key="6">
    <source>
        <dbReference type="EMBL" id="UWZ85598.1"/>
    </source>
</evidence>
<feature type="region of interest" description="Disordered" evidence="4">
    <location>
        <begin position="513"/>
        <end position="537"/>
    </location>
</feature>
<feature type="repeat" description="TPR" evidence="3">
    <location>
        <begin position="487"/>
        <end position="520"/>
    </location>
</feature>
<reference evidence="6" key="1">
    <citation type="submission" date="2021-04" db="EMBL/GenBank/DDBJ databases">
        <title>Phylogenetic analysis of Acidobacteriaceae.</title>
        <authorList>
            <person name="Qiu L."/>
            <person name="Zhang Q."/>
        </authorList>
    </citation>
    <scope>NUCLEOTIDE SEQUENCE</scope>
    <source>
        <strain evidence="6">DSM 25168</strain>
    </source>
</reference>
<evidence type="ECO:0000256" key="5">
    <source>
        <dbReference type="SAM" id="SignalP"/>
    </source>
</evidence>